<keyword evidence="3" id="KW-1185">Reference proteome</keyword>
<gene>
    <name evidence="2" type="ORF">clem_13735</name>
</gene>
<feature type="region of interest" description="Disordered" evidence="1">
    <location>
        <begin position="1"/>
        <end position="29"/>
    </location>
</feature>
<dbReference type="Proteomes" id="UP000201728">
    <property type="component" value="Chromosome"/>
</dbReference>
<accession>A0A222P5Z2</accession>
<name>A0A222P5Z2_9GAMM</name>
<protein>
    <submittedName>
        <fullName evidence="2">Uncharacterized protein</fullName>
    </submittedName>
</protein>
<feature type="compositionally biased region" description="Polar residues" evidence="1">
    <location>
        <begin position="7"/>
        <end position="20"/>
    </location>
</feature>
<reference evidence="3" key="1">
    <citation type="submission" date="2016-07" db="EMBL/GenBank/DDBJ databases">
        <authorList>
            <person name="Florea S."/>
            <person name="Webb J.S."/>
            <person name="Jaromczyk J."/>
            <person name="Schardl C.L."/>
        </authorList>
    </citation>
    <scope>NUCLEOTIDE SEQUENCE [LARGE SCALE GENOMIC DNA]</scope>
    <source>
        <strain evidence="3">CDC-D5610</strain>
    </source>
</reference>
<evidence type="ECO:0000256" key="1">
    <source>
        <dbReference type="SAM" id="MobiDB-lite"/>
    </source>
</evidence>
<dbReference type="KEGG" id="lcd:clem_13735"/>
<evidence type="ECO:0000313" key="2">
    <source>
        <dbReference type="EMBL" id="ASQ47274.1"/>
    </source>
</evidence>
<organism evidence="2 3">
    <name type="scientific">Legionella clemsonensis</name>
    <dbReference type="NCBI Taxonomy" id="1867846"/>
    <lineage>
        <taxon>Bacteria</taxon>
        <taxon>Pseudomonadati</taxon>
        <taxon>Pseudomonadota</taxon>
        <taxon>Gammaproteobacteria</taxon>
        <taxon>Legionellales</taxon>
        <taxon>Legionellaceae</taxon>
        <taxon>Legionella</taxon>
    </lineage>
</organism>
<proteinExistence type="predicted"/>
<dbReference type="AlphaFoldDB" id="A0A222P5Z2"/>
<sequence length="29" mass="3430">MFLNEQYPESAQYLSGSQYKNEIESSEKE</sequence>
<dbReference type="EMBL" id="CP016397">
    <property type="protein sequence ID" value="ASQ47274.1"/>
    <property type="molecule type" value="Genomic_DNA"/>
</dbReference>
<evidence type="ECO:0000313" key="3">
    <source>
        <dbReference type="Proteomes" id="UP000201728"/>
    </source>
</evidence>